<keyword evidence="2" id="KW-1185">Reference proteome</keyword>
<organism evidence="1 2">
    <name type="scientific">Winogradskya consettensis</name>
    <dbReference type="NCBI Taxonomy" id="113560"/>
    <lineage>
        <taxon>Bacteria</taxon>
        <taxon>Bacillati</taxon>
        <taxon>Actinomycetota</taxon>
        <taxon>Actinomycetes</taxon>
        <taxon>Micromonosporales</taxon>
        <taxon>Micromonosporaceae</taxon>
        <taxon>Winogradskya</taxon>
    </lineage>
</organism>
<name>A0A919VUQ9_9ACTN</name>
<sequence>MVEAAWGSAGPSPGAGLRGANQVRLAWAARVAWAARPGWVARLAWVARPGWVAGVAWAARPGWVALVAWVAQTKCAAIQSATVFTEAKTAPSWVWPLRVMNCSGAL</sequence>
<dbReference type="AlphaFoldDB" id="A0A919VUQ9"/>
<proteinExistence type="predicted"/>
<accession>A0A919VUQ9</accession>
<comment type="caution">
    <text evidence="1">The sequence shown here is derived from an EMBL/GenBank/DDBJ whole genome shotgun (WGS) entry which is preliminary data.</text>
</comment>
<protein>
    <submittedName>
        <fullName evidence="1">Uncharacterized protein</fullName>
    </submittedName>
</protein>
<evidence type="ECO:0000313" key="1">
    <source>
        <dbReference type="EMBL" id="GIM77441.1"/>
    </source>
</evidence>
<evidence type="ECO:0000313" key="2">
    <source>
        <dbReference type="Proteomes" id="UP000680865"/>
    </source>
</evidence>
<reference evidence="1" key="1">
    <citation type="submission" date="2021-03" db="EMBL/GenBank/DDBJ databases">
        <title>Whole genome shotgun sequence of Actinoplanes consettensis NBRC 14913.</title>
        <authorList>
            <person name="Komaki H."/>
            <person name="Tamura T."/>
        </authorList>
    </citation>
    <scope>NUCLEOTIDE SEQUENCE</scope>
    <source>
        <strain evidence="1">NBRC 14913</strain>
    </source>
</reference>
<gene>
    <name evidence="1" type="ORF">Aco04nite_55360</name>
</gene>
<dbReference type="EMBL" id="BOQP01000030">
    <property type="protein sequence ID" value="GIM77441.1"/>
    <property type="molecule type" value="Genomic_DNA"/>
</dbReference>
<dbReference type="Proteomes" id="UP000680865">
    <property type="component" value="Unassembled WGS sequence"/>
</dbReference>